<dbReference type="AlphaFoldDB" id="A0A9P3G927"/>
<evidence type="ECO:0000259" key="3">
    <source>
        <dbReference type="Pfam" id="PF20153"/>
    </source>
</evidence>
<gene>
    <name evidence="4" type="ORF">PsYK624_066890</name>
</gene>
<evidence type="ECO:0000313" key="5">
    <source>
        <dbReference type="Proteomes" id="UP000703269"/>
    </source>
</evidence>
<keyword evidence="2" id="KW-1133">Transmembrane helix</keyword>
<dbReference type="InterPro" id="IPR045338">
    <property type="entry name" value="DUF6535"/>
</dbReference>
<accession>A0A9P3G927</accession>
<feature type="region of interest" description="Disordered" evidence="1">
    <location>
        <begin position="841"/>
        <end position="952"/>
    </location>
</feature>
<dbReference type="EMBL" id="BPQB01000017">
    <property type="protein sequence ID" value="GJE90548.1"/>
    <property type="molecule type" value="Genomic_DNA"/>
</dbReference>
<protein>
    <recommendedName>
        <fullName evidence="3">DUF6535 domain-containing protein</fullName>
    </recommendedName>
</protein>
<name>A0A9P3G927_9APHY</name>
<reference evidence="4 5" key="1">
    <citation type="submission" date="2021-08" db="EMBL/GenBank/DDBJ databases">
        <title>Draft Genome Sequence of Phanerochaete sordida strain YK-624.</title>
        <authorList>
            <person name="Mori T."/>
            <person name="Dohra H."/>
            <person name="Suzuki T."/>
            <person name="Kawagishi H."/>
            <person name="Hirai H."/>
        </authorList>
    </citation>
    <scope>NUCLEOTIDE SEQUENCE [LARGE SCALE GENOMIC DNA]</scope>
    <source>
        <strain evidence="4 5">YK-624</strain>
    </source>
</reference>
<evidence type="ECO:0000256" key="2">
    <source>
        <dbReference type="SAM" id="Phobius"/>
    </source>
</evidence>
<feature type="transmembrane region" description="Helical" evidence="2">
    <location>
        <begin position="125"/>
        <end position="143"/>
    </location>
</feature>
<feature type="domain" description="DUF6535" evidence="3">
    <location>
        <begin position="24"/>
        <end position="204"/>
    </location>
</feature>
<dbReference type="OrthoDB" id="3269725at2759"/>
<feature type="compositionally biased region" description="Basic and acidic residues" evidence="1">
    <location>
        <begin position="890"/>
        <end position="904"/>
    </location>
</feature>
<feature type="transmembrane region" description="Helical" evidence="2">
    <location>
        <begin position="214"/>
        <end position="234"/>
    </location>
</feature>
<feature type="compositionally biased region" description="Low complexity" evidence="1">
    <location>
        <begin position="807"/>
        <end position="823"/>
    </location>
</feature>
<dbReference type="Proteomes" id="UP000703269">
    <property type="component" value="Unassembled WGS sequence"/>
</dbReference>
<comment type="caution">
    <text evidence="4">The sequence shown here is derived from an EMBL/GenBank/DDBJ whole genome shotgun (WGS) entry which is preliminary data.</text>
</comment>
<organism evidence="4 5">
    <name type="scientific">Phanerochaete sordida</name>
    <dbReference type="NCBI Taxonomy" id="48140"/>
    <lineage>
        <taxon>Eukaryota</taxon>
        <taxon>Fungi</taxon>
        <taxon>Dikarya</taxon>
        <taxon>Basidiomycota</taxon>
        <taxon>Agaricomycotina</taxon>
        <taxon>Agaricomycetes</taxon>
        <taxon>Polyporales</taxon>
        <taxon>Phanerochaetaceae</taxon>
        <taxon>Phanerochaete</taxon>
    </lineage>
</organism>
<evidence type="ECO:0000313" key="4">
    <source>
        <dbReference type="EMBL" id="GJE90548.1"/>
    </source>
</evidence>
<keyword evidence="2" id="KW-0812">Transmembrane</keyword>
<sequence length="952" mass="106945">MARDDPSAPGVGVRYVEVLPPTGWQRMANSVREIDEDKVHDCKEDIDTLLVFAGLYSAVLSAFNIESYTALQPNPNDQMIGLLERIAVQTQSYTITSSSINSTAQPSSPPPLFVAPIWALRVNGLWFASLIISLAAASLSMLVKQWLREFVAVQYRTPQQRLRAHQYRKAGLDKWKVFEIAAVLPMLLQISLGLFFIGLCVFTSQVDERMGLTSIPLVSGWAFFLIATTLAPLISPRCPYKMPLLKSIMQLIRTHLTMKIRSLLNALVTGDTVKARSMLGHELLVEATEEEDKVVSAEQDDKDLLLAIDILMSDDTLIPTMWDALKQRLDPAQSLSFVVELLISRGGPDTMDLRQERLRSIPDLSFLPYRTWEMFIDIIVELASRGHPAGPLRASSPDWLYKTALLLMSTSPYHLSAPAAHYLHELIADSSEISDTLALAKWVHPRTGEEPFVFRPIAKRLGPLYGRGTDDKQEYVLPILYLYVELLQFNPQEVPDDPRRLLFPLLVQTPELFHDQHAMPILQDIGIFLCDIFRWSLKSRIYGTEEAFAVMVTYPEQLGVWSEVSSILAATWSARSWSYRALVHLTRIEQHPKESRESRARILELAVEAFAESNDQAQIIRHSTEDASGLQTDQFKRFRSVIDAVRFCALHIRLYIRFIKDKQQLPPLQQKSDYIPPAQAPDSDQWAKLWEAISGALRTYWRLEKWKTTKYDPWWSTLTPIGPDDVLKEDRWLAGECLTLIGSIEADENYAMSRSPHQNTHFPDNIVKSLGLFITPDDIADYPCLQRLQEEREKEEGDVPSPSWPTADAVDPGSDSSSASSIDDTLRRALRNPALKTSVRSVAKGLGINTDRKIKTQRTRTARGKKPMNPASEDHAEDADADSDASSTHSIDDNLRSALRDRTSKMAVQQAVAQSKKGEGSSEGAGRAHGGPRVKKTIEVTDSDGELGCRPQ</sequence>
<dbReference type="Pfam" id="PF20153">
    <property type="entry name" value="DUF6535"/>
    <property type="match status" value="1"/>
</dbReference>
<evidence type="ECO:0000256" key="1">
    <source>
        <dbReference type="SAM" id="MobiDB-lite"/>
    </source>
</evidence>
<proteinExistence type="predicted"/>
<feature type="region of interest" description="Disordered" evidence="1">
    <location>
        <begin position="791"/>
        <end position="823"/>
    </location>
</feature>
<feature type="compositionally biased region" description="Basic residues" evidence="1">
    <location>
        <begin position="855"/>
        <end position="866"/>
    </location>
</feature>
<keyword evidence="5" id="KW-1185">Reference proteome</keyword>
<feature type="transmembrane region" description="Helical" evidence="2">
    <location>
        <begin position="180"/>
        <end position="202"/>
    </location>
</feature>
<keyword evidence="2" id="KW-0472">Membrane</keyword>